<evidence type="ECO:0000256" key="2">
    <source>
        <dbReference type="ARBA" id="ARBA00022692"/>
    </source>
</evidence>
<feature type="region of interest" description="Disordered" evidence="6">
    <location>
        <begin position="285"/>
        <end position="326"/>
    </location>
</feature>
<feature type="transmembrane region" description="Helical" evidence="7">
    <location>
        <begin position="253"/>
        <end position="275"/>
    </location>
</feature>
<comment type="subcellular location">
    <subcellularLocation>
        <location evidence="1">Membrane</location>
        <topology evidence="1">Multi-pass membrane protein</topology>
    </subcellularLocation>
</comment>
<feature type="transmembrane region" description="Helical" evidence="7">
    <location>
        <begin position="24"/>
        <end position="43"/>
    </location>
</feature>
<accession>A0A084BAE8</accession>
<feature type="transmembrane region" description="Helical" evidence="7">
    <location>
        <begin position="129"/>
        <end position="148"/>
    </location>
</feature>
<dbReference type="InterPro" id="IPR049326">
    <property type="entry name" value="Rhodopsin_dom_fungi"/>
</dbReference>
<evidence type="ECO:0000256" key="3">
    <source>
        <dbReference type="ARBA" id="ARBA00022989"/>
    </source>
</evidence>
<feature type="transmembrane region" description="Helical" evidence="7">
    <location>
        <begin position="183"/>
        <end position="200"/>
    </location>
</feature>
<feature type="transmembrane region" description="Helical" evidence="7">
    <location>
        <begin position="212"/>
        <end position="233"/>
    </location>
</feature>
<dbReference type="PANTHER" id="PTHR33048:SF147">
    <property type="entry name" value="INTEGRAL MEMBRANE PROTEIN"/>
    <property type="match status" value="1"/>
</dbReference>
<name>A0A084BAE8_STACB</name>
<protein>
    <recommendedName>
        <fullName evidence="8">Rhodopsin domain-containing protein</fullName>
    </recommendedName>
</protein>
<feature type="transmembrane region" description="Helical" evidence="7">
    <location>
        <begin position="55"/>
        <end position="74"/>
    </location>
</feature>
<dbReference type="OrthoDB" id="5417887at2759"/>
<dbReference type="EMBL" id="KL647512">
    <property type="protein sequence ID" value="KEY74527.1"/>
    <property type="molecule type" value="Genomic_DNA"/>
</dbReference>
<feature type="compositionally biased region" description="Polar residues" evidence="6">
    <location>
        <begin position="285"/>
        <end position="295"/>
    </location>
</feature>
<dbReference type="Pfam" id="PF20684">
    <property type="entry name" value="Fung_rhodopsin"/>
    <property type="match status" value="1"/>
</dbReference>
<feature type="compositionally biased region" description="Basic and acidic residues" evidence="6">
    <location>
        <begin position="366"/>
        <end position="375"/>
    </location>
</feature>
<organism evidence="9 10">
    <name type="scientific">Stachybotrys chartarum (strain CBS 109288 / IBT 7711)</name>
    <name type="common">Toxic black mold</name>
    <name type="synonym">Stilbospora chartarum</name>
    <dbReference type="NCBI Taxonomy" id="1280523"/>
    <lineage>
        <taxon>Eukaryota</taxon>
        <taxon>Fungi</taxon>
        <taxon>Dikarya</taxon>
        <taxon>Ascomycota</taxon>
        <taxon>Pezizomycotina</taxon>
        <taxon>Sordariomycetes</taxon>
        <taxon>Hypocreomycetidae</taxon>
        <taxon>Hypocreales</taxon>
        <taxon>Stachybotryaceae</taxon>
        <taxon>Stachybotrys</taxon>
    </lineage>
</organism>
<evidence type="ECO:0000256" key="6">
    <source>
        <dbReference type="SAM" id="MobiDB-lite"/>
    </source>
</evidence>
<dbReference type="GO" id="GO:0016020">
    <property type="term" value="C:membrane"/>
    <property type="evidence" value="ECO:0007669"/>
    <property type="project" value="UniProtKB-SubCell"/>
</dbReference>
<sequence>MDLHARNHVDEVHRFISPYTELNAGLWTLFAGTTVLLALRIWIKLSRKHHLWYDDHILIVTWLVLMANNSLIVYEFGNGYVLEDSTHQWDDRMRILINISSCGTLIGQAWSKTAFGVTLLRLGTRRIQWVVWFCIITMNLWMVAKLILQWAQICDKGGYDAWWRLDFCVSWRFREDFKEGGNVWNIIMDFVFATIPWFIIRKLELRQIEKIGLAVVMSLGMVVAIVSAVRVAWKDNGNGRDEWYMWRNGISQVWYSSEITGTIMVQCIPVLRTFIREIQATMSSQRLSNKTSTDPRSSRRISGFSKRISSGPPDASEHGGKWSPRIELKEVPESPLEHQKETTFDDDRTSPVLYPSRAMSWPFPCEDTRPARSMDDDRDTASLSSAGYEYAEEVEQGLTPTPARHRHHNSY</sequence>
<evidence type="ECO:0000256" key="1">
    <source>
        <dbReference type="ARBA" id="ARBA00004141"/>
    </source>
</evidence>
<keyword evidence="3 7" id="KW-1133">Transmembrane helix</keyword>
<evidence type="ECO:0000256" key="4">
    <source>
        <dbReference type="ARBA" id="ARBA00023136"/>
    </source>
</evidence>
<keyword evidence="4 7" id="KW-0472">Membrane</keyword>
<dbReference type="HOGENOM" id="CLU_028200_3_0_1"/>
<keyword evidence="2 7" id="KW-0812">Transmembrane</keyword>
<feature type="region of interest" description="Disordered" evidence="6">
    <location>
        <begin position="359"/>
        <end position="411"/>
    </location>
</feature>
<dbReference type="Proteomes" id="UP000028045">
    <property type="component" value="Unassembled WGS sequence"/>
</dbReference>
<proteinExistence type="inferred from homology"/>
<keyword evidence="10" id="KW-1185">Reference proteome</keyword>
<evidence type="ECO:0000256" key="7">
    <source>
        <dbReference type="SAM" id="Phobius"/>
    </source>
</evidence>
<dbReference type="PANTHER" id="PTHR33048">
    <property type="entry name" value="PTH11-LIKE INTEGRAL MEMBRANE PROTEIN (AFU_ORTHOLOGUE AFUA_5G11245)"/>
    <property type="match status" value="1"/>
</dbReference>
<evidence type="ECO:0000313" key="9">
    <source>
        <dbReference type="EMBL" id="KEY74527.1"/>
    </source>
</evidence>
<evidence type="ECO:0000256" key="5">
    <source>
        <dbReference type="ARBA" id="ARBA00038359"/>
    </source>
</evidence>
<dbReference type="AlphaFoldDB" id="A0A084BAE8"/>
<evidence type="ECO:0000313" key="10">
    <source>
        <dbReference type="Proteomes" id="UP000028045"/>
    </source>
</evidence>
<reference evidence="9 10" key="1">
    <citation type="journal article" date="2014" name="BMC Genomics">
        <title>Comparative genome sequencing reveals chemotype-specific gene clusters in the toxigenic black mold Stachybotrys.</title>
        <authorList>
            <person name="Semeiks J."/>
            <person name="Borek D."/>
            <person name="Otwinowski Z."/>
            <person name="Grishin N.V."/>
        </authorList>
    </citation>
    <scope>NUCLEOTIDE SEQUENCE [LARGE SCALE GENOMIC DNA]</scope>
    <source>
        <strain evidence="10">CBS 109288 / IBT 7711</strain>
    </source>
</reference>
<evidence type="ECO:0000259" key="8">
    <source>
        <dbReference type="Pfam" id="PF20684"/>
    </source>
</evidence>
<feature type="domain" description="Rhodopsin" evidence="8">
    <location>
        <begin position="39"/>
        <end position="276"/>
    </location>
</feature>
<gene>
    <name evidence="9" type="ORF">S7711_08511</name>
</gene>
<dbReference type="InterPro" id="IPR052337">
    <property type="entry name" value="SAT4-like"/>
</dbReference>
<feature type="compositionally biased region" description="Basic and acidic residues" evidence="6">
    <location>
        <begin position="315"/>
        <end position="326"/>
    </location>
</feature>
<comment type="similarity">
    <text evidence="5">Belongs to the SAT4 family.</text>
</comment>